<dbReference type="EnsemblPlants" id="Pp3c15_15290V3.5">
    <property type="protein sequence ID" value="Pp3c15_15290V3.5"/>
    <property type="gene ID" value="Pp3c15_15290"/>
</dbReference>
<dbReference type="PANTHER" id="PTHR47676:SF1">
    <property type="entry name" value="SMR DOMAIN-CONTAINING PROTEIN"/>
    <property type="match status" value="1"/>
</dbReference>
<dbReference type="Gramene" id="Pp3c15_15290V3.5">
    <property type="protein sequence ID" value="Pp3c15_15290V3.5"/>
    <property type="gene ID" value="Pp3c15_15290"/>
</dbReference>
<reference evidence="4 5" key="1">
    <citation type="journal article" date="2008" name="Science">
        <title>The Physcomitrella genome reveals evolutionary insights into the conquest of land by plants.</title>
        <authorList>
            <person name="Rensing S."/>
            <person name="Lang D."/>
            <person name="Zimmer A."/>
            <person name="Terry A."/>
            <person name="Salamov A."/>
            <person name="Shapiro H."/>
            <person name="Nishiyama T."/>
            <person name="Perroud P.-F."/>
            <person name="Lindquist E."/>
            <person name="Kamisugi Y."/>
            <person name="Tanahashi T."/>
            <person name="Sakakibara K."/>
            <person name="Fujita T."/>
            <person name="Oishi K."/>
            <person name="Shin-I T."/>
            <person name="Kuroki Y."/>
            <person name="Toyoda A."/>
            <person name="Suzuki Y."/>
            <person name="Hashimoto A."/>
            <person name="Yamaguchi K."/>
            <person name="Sugano A."/>
            <person name="Kohara Y."/>
            <person name="Fujiyama A."/>
            <person name="Anterola A."/>
            <person name="Aoki S."/>
            <person name="Ashton N."/>
            <person name="Barbazuk W.B."/>
            <person name="Barker E."/>
            <person name="Bennetzen J."/>
            <person name="Bezanilla M."/>
            <person name="Blankenship R."/>
            <person name="Cho S.H."/>
            <person name="Dutcher S."/>
            <person name="Estelle M."/>
            <person name="Fawcett J.A."/>
            <person name="Gundlach H."/>
            <person name="Hanada K."/>
            <person name="Heyl A."/>
            <person name="Hicks K.A."/>
            <person name="Hugh J."/>
            <person name="Lohr M."/>
            <person name="Mayer K."/>
            <person name="Melkozernov A."/>
            <person name="Murata T."/>
            <person name="Nelson D."/>
            <person name="Pils B."/>
            <person name="Prigge M."/>
            <person name="Reiss B."/>
            <person name="Renner T."/>
            <person name="Rombauts S."/>
            <person name="Rushton P."/>
            <person name="Sanderfoot A."/>
            <person name="Schween G."/>
            <person name="Shiu S.-H."/>
            <person name="Stueber K."/>
            <person name="Theodoulou F.L."/>
            <person name="Tu H."/>
            <person name="Van de Peer Y."/>
            <person name="Verrier P.J."/>
            <person name="Waters E."/>
            <person name="Wood A."/>
            <person name="Yang L."/>
            <person name="Cove D."/>
            <person name="Cuming A."/>
            <person name="Hasebe M."/>
            <person name="Lucas S."/>
            <person name="Mishler D.B."/>
            <person name="Reski R."/>
            <person name="Grigoriev I."/>
            <person name="Quatrano R.S."/>
            <person name="Boore J.L."/>
        </authorList>
    </citation>
    <scope>NUCLEOTIDE SEQUENCE [LARGE SCALE GENOMIC DNA]</scope>
    <source>
        <strain evidence="4 5">cv. Gransden 2004</strain>
    </source>
</reference>
<evidence type="ECO:0000256" key="1">
    <source>
        <dbReference type="SAM" id="MobiDB-lite"/>
    </source>
</evidence>
<feature type="domain" description="CUE" evidence="3">
    <location>
        <begin position="257"/>
        <end position="300"/>
    </location>
</feature>
<dbReference type="RefSeq" id="XP_024397323.1">
    <property type="nucleotide sequence ID" value="XM_024541555.2"/>
</dbReference>
<feature type="domain" description="Smr" evidence="2">
    <location>
        <begin position="533"/>
        <end position="608"/>
    </location>
</feature>
<evidence type="ECO:0008006" key="6">
    <source>
        <dbReference type="Google" id="ProtNLM"/>
    </source>
</evidence>
<proteinExistence type="predicted"/>
<dbReference type="SUPFAM" id="SSF160443">
    <property type="entry name" value="SMR domain-like"/>
    <property type="match status" value="1"/>
</dbReference>
<dbReference type="SMART" id="SM00546">
    <property type="entry name" value="CUE"/>
    <property type="match status" value="2"/>
</dbReference>
<dbReference type="Gene3D" id="3.30.1370.110">
    <property type="match status" value="1"/>
</dbReference>
<dbReference type="GO" id="GO:0043130">
    <property type="term" value="F:ubiquitin binding"/>
    <property type="evidence" value="ECO:0007669"/>
    <property type="project" value="InterPro"/>
</dbReference>
<gene>
    <name evidence="4" type="primary">LOC112292753</name>
</gene>
<dbReference type="PROSITE" id="PS50828">
    <property type="entry name" value="SMR"/>
    <property type="match status" value="1"/>
</dbReference>
<dbReference type="SMART" id="SM01162">
    <property type="entry name" value="DUF1771"/>
    <property type="match status" value="1"/>
</dbReference>
<sequence length="624" mass="68748">MLDKRPETFSTSMKTSSGVRTVEHSYEHDYSPKVQVKSFIEPQDAEKQEMLLKLQAAFPGFSPQSIAAALEEADADVNAAAELLATRQPESEAVNSTGLQGRKGPVANVEGNGCRRMPRPDALTEPDNLISGTSDRPSCWTGSVVVRENHGDETMVAKKTKMQKKRRGGAKLEELEPKDAAARRAVEKFLLSMLGEEFNIGQAVVRDVLDFFQGDTQKSLDTLLNMASTTSGHVSSNDQQGSSVEESSISADAEADAMDNSLLSLMEVFPDVDPALVVMAFQKHNGDLEKISNALLLDGQAVPEHSGHQKGLAKVGDSDHSEKRVILAQLNRLFPVVDSNFLWEVLKTTNFILRDAHQVLFSAGFAPTSERSECSVPQAVQRKVLPPVVKTLHKDSDNQTISTEPRVLQGAWVKIKPLDTPGRKKLIATGVEGGALSTVDSVRKNIAIHSHNFGNVGADDYNSHRHCAKENWSTMQNYFREAASAYSRGQRSYASVLSEKGKYHKKLAQEADERASLRIFADRNRNIENNITIDLHNQHVLEAIQVLKLHLRSLSPILSVHTLTVITGYGFHSSDGRGRIKSAVVSFLTRKGIDWKESNPGCIIIMLKHARKIFKDDESSSECY</sequence>
<protein>
    <recommendedName>
        <fullName evidence="6">Smr domain-containing protein</fullName>
    </recommendedName>
</protein>
<evidence type="ECO:0000259" key="2">
    <source>
        <dbReference type="PROSITE" id="PS50828"/>
    </source>
</evidence>
<dbReference type="InterPro" id="IPR055319">
    <property type="entry name" value="At5g58720-like"/>
</dbReference>
<evidence type="ECO:0000313" key="4">
    <source>
        <dbReference type="EnsemblPlants" id="Pp3c15_15290V3.5"/>
    </source>
</evidence>
<dbReference type="InterPro" id="IPR013899">
    <property type="entry name" value="DUF1771"/>
</dbReference>
<dbReference type="Gramene" id="Pp3c15_15290V3.4">
    <property type="protein sequence ID" value="Pp3c15_15290V3.4"/>
    <property type="gene ID" value="Pp3c15_15290"/>
</dbReference>
<name>A0A7I4AYR6_PHYPA</name>
<reference evidence="4 5" key="2">
    <citation type="journal article" date="2018" name="Plant J.">
        <title>The Physcomitrella patens chromosome-scale assembly reveals moss genome structure and evolution.</title>
        <authorList>
            <person name="Lang D."/>
            <person name="Ullrich K.K."/>
            <person name="Murat F."/>
            <person name="Fuchs J."/>
            <person name="Jenkins J."/>
            <person name="Haas F.B."/>
            <person name="Piednoel M."/>
            <person name="Gundlach H."/>
            <person name="Van Bel M."/>
            <person name="Meyberg R."/>
            <person name="Vives C."/>
            <person name="Morata J."/>
            <person name="Symeonidi A."/>
            <person name="Hiss M."/>
            <person name="Muchero W."/>
            <person name="Kamisugi Y."/>
            <person name="Saleh O."/>
            <person name="Blanc G."/>
            <person name="Decker E.L."/>
            <person name="van Gessel N."/>
            <person name="Grimwood J."/>
            <person name="Hayes R.D."/>
            <person name="Graham S.W."/>
            <person name="Gunter L.E."/>
            <person name="McDaniel S.F."/>
            <person name="Hoernstein S.N.W."/>
            <person name="Larsson A."/>
            <person name="Li F.W."/>
            <person name="Perroud P.F."/>
            <person name="Phillips J."/>
            <person name="Ranjan P."/>
            <person name="Rokshar D.S."/>
            <person name="Rothfels C.J."/>
            <person name="Schneider L."/>
            <person name="Shu S."/>
            <person name="Stevenson D.W."/>
            <person name="Thummler F."/>
            <person name="Tillich M."/>
            <person name="Villarreal Aguilar J.C."/>
            <person name="Widiez T."/>
            <person name="Wong G.K."/>
            <person name="Wymore A."/>
            <person name="Zhang Y."/>
            <person name="Zimmer A.D."/>
            <person name="Quatrano R.S."/>
            <person name="Mayer K.F.X."/>
            <person name="Goodstein D."/>
            <person name="Casacuberta J.M."/>
            <person name="Vandepoele K."/>
            <person name="Reski R."/>
            <person name="Cuming A.C."/>
            <person name="Tuskan G.A."/>
            <person name="Maumus F."/>
            <person name="Salse J."/>
            <person name="Schmutz J."/>
            <person name="Rensing S.A."/>
        </authorList>
    </citation>
    <scope>NUCLEOTIDE SEQUENCE [LARGE SCALE GENOMIC DNA]</scope>
    <source>
        <strain evidence="4 5">cv. Gransden 2004</strain>
    </source>
</reference>
<feature type="compositionally biased region" description="Low complexity" evidence="1">
    <location>
        <begin position="242"/>
        <end position="251"/>
    </location>
</feature>
<organism evidence="4 5">
    <name type="scientific">Physcomitrium patens</name>
    <name type="common">Spreading-leaved earth moss</name>
    <name type="synonym">Physcomitrella patens</name>
    <dbReference type="NCBI Taxonomy" id="3218"/>
    <lineage>
        <taxon>Eukaryota</taxon>
        <taxon>Viridiplantae</taxon>
        <taxon>Streptophyta</taxon>
        <taxon>Embryophyta</taxon>
        <taxon>Bryophyta</taxon>
        <taxon>Bryophytina</taxon>
        <taxon>Bryopsida</taxon>
        <taxon>Funariidae</taxon>
        <taxon>Funariales</taxon>
        <taxon>Funariaceae</taxon>
        <taxon>Physcomitrium</taxon>
    </lineage>
</organism>
<dbReference type="CDD" id="cd14279">
    <property type="entry name" value="CUE"/>
    <property type="match status" value="1"/>
</dbReference>
<feature type="region of interest" description="Disordered" evidence="1">
    <location>
        <begin position="1"/>
        <end position="26"/>
    </location>
</feature>
<dbReference type="Pfam" id="PF08590">
    <property type="entry name" value="DUF1771"/>
    <property type="match status" value="1"/>
</dbReference>
<reference evidence="4" key="3">
    <citation type="submission" date="2020-12" db="UniProtKB">
        <authorList>
            <consortium name="EnsemblPlants"/>
        </authorList>
    </citation>
    <scope>IDENTIFICATION</scope>
</reference>
<evidence type="ECO:0000313" key="5">
    <source>
        <dbReference type="Proteomes" id="UP000006727"/>
    </source>
</evidence>
<dbReference type="EnsemblPlants" id="Pp3c15_15290V3.4">
    <property type="protein sequence ID" value="Pp3c15_15290V3.4"/>
    <property type="gene ID" value="Pp3c15_15290"/>
</dbReference>
<keyword evidence="5" id="KW-1185">Reference proteome</keyword>
<dbReference type="InterPro" id="IPR036063">
    <property type="entry name" value="Smr_dom_sf"/>
</dbReference>
<dbReference type="InterPro" id="IPR002625">
    <property type="entry name" value="Smr_dom"/>
</dbReference>
<dbReference type="Pfam" id="PF02845">
    <property type="entry name" value="CUE"/>
    <property type="match status" value="1"/>
</dbReference>
<feature type="region of interest" description="Disordered" evidence="1">
    <location>
        <begin position="89"/>
        <end position="136"/>
    </location>
</feature>
<feature type="compositionally biased region" description="Polar residues" evidence="1">
    <location>
        <begin position="8"/>
        <end position="19"/>
    </location>
</feature>
<feature type="compositionally biased region" description="Polar residues" evidence="1">
    <location>
        <begin position="229"/>
        <end position="241"/>
    </location>
</feature>
<accession>A0A7I4AYR6</accession>
<evidence type="ECO:0000259" key="3">
    <source>
        <dbReference type="PROSITE" id="PS51140"/>
    </source>
</evidence>
<dbReference type="GeneID" id="112292753"/>
<dbReference type="EMBL" id="ABEU02000015">
    <property type="status" value="NOT_ANNOTATED_CDS"/>
    <property type="molecule type" value="Genomic_DNA"/>
</dbReference>
<dbReference type="Proteomes" id="UP000006727">
    <property type="component" value="Chromosome 15"/>
</dbReference>
<dbReference type="PANTHER" id="PTHR47676">
    <property type="entry name" value="OS01G0225100 PROTEIN"/>
    <property type="match status" value="1"/>
</dbReference>
<dbReference type="InterPro" id="IPR003892">
    <property type="entry name" value="CUE"/>
</dbReference>
<feature type="region of interest" description="Disordered" evidence="1">
    <location>
        <begin position="229"/>
        <end position="251"/>
    </location>
</feature>
<dbReference type="SMART" id="SM00463">
    <property type="entry name" value="SMR"/>
    <property type="match status" value="1"/>
</dbReference>
<dbReference type="AlphaFoldDB" id="A0A7I4AYR6"/>
<dbReference type="PROSITE" id="PS51140">
    <property type="entry name" value="CUE"/>
    <property type="match status" value="1"/>
</dbReference>